<dbReference type="PANTHER" id="PTHR34582:SF6">
    <property type="entry name" value="UPF0702 TRANSMEMBRANE PROTEIN YCAP"/>
    <property type="match status" value="1"/>
</dbReference>
<evidence type="ECO:0000256" key="1">
    <source>
        <dbReference type="SAM" id="Phobius"/>
    </source>
</evidence>
<protein>
    <submittedName>
        <fullName evidence="3">DUF421 domain-containing protein</fullName>
    </submittedName>
</protein>
<dbReference type="EMBL" id="CP080034">
    <property type="protein sequence ID" value="QYC11899.1"/>
    <property type="molecule type" value="Genomic_DNA"/>
</dbReference>
<keyword evidence="1" id="KW-1133">Transmembrane helix</keyword>
<dbReference type="GeneID" id="94375229"/>
<proteinExistence type="predicted"/>
<feature type="transmembrane region" description="Helical" evidence="1">
    <location>
        <begin position="44"/>
        <end position="63"/>
    </location>
</feature>
<dbReference type="PANTHER" id="PTHR34582">
    <property type="entry name" value="UPF0702 TRANSMEMBRANE PROTEIN YCAP"/>
    <property type="match status" value="1"/>
</dbReference>
<name>A0ABX8TLK0_9CAUL</name>
<keyword evidence="1" id="KW-0812">Transmembrane</keyword>
<sequence length="159" mass="17060">MLHTLIGTQGEDISVGQMAVRAVLIFLLGVIIVRFAATRAFGKWSALDIIFAVVVGSNLGRAMTGSAPFVATLVATVVLVVLHGVLARASARWSWLSALTKGRSVVLVEDGVVNRDRMRRAGIGEGDLRMALRAEGHQGLDEVRTLSLERNGDITIITR</sequence>
<evidence type="ECO:0000313" key="3">
    <source>
        <dbReference type="EMBL" id="QYC11899.1"/>
    </source>
</evidence>
<dbReference type="Pfam" id="PF04239">
    <property type="entry name" value="DUF421"/>
    <property type="match status" value="1"/>
</dbReference>
<feature type="transmembrane region" description="Helical" evidence="1">
    <location>
        <begin position="69"/>
        <end position="87"/>
    </location>
</feature>
<feature type="domain" description="YetF C-terminal" evidence="2">
    <location>
        <begin position="92"/>
        <end position="158"/>
    </location>
</feature>
<feature type="transmembrane region" description="Helical" evidence="1">
    <location>
        <begin position="18"/>
        <end position="37"/>
    </location>
</feature>
<dbReference type="RefSeq" id="WP_219354402.1">
    <property type="nucleotide sequence ID" value="NZ_CP080034.1"/>
</dbReference>
<dbReference type="InterPro" id="IPR007353">
    <property type="entry name" value="DUF421"/>
</dbReference>
<gene>
    <name evidence="3" type="ORF">KWG56_08120</name>
</gene>
<keyword evidence="4" id="KW-1185">Reference proteome</keyword>
<reference evidence="3 4" key="1">
    <citation type="submission" date="2021-07" db="EMBL/GenBank/DDBJ databases">
        <title>Isolation and characterization of bacteria from a gold mining with a capacity of golden bioaccumulation.</title>
        <authorList>
            <person name="Yang X.J."/>
        </authorList>
    </citation>
    <scope>NUCLEOTIDE SEQUENCE [LARGE SCALE GENOMIC DNA]</scope>
    <source>
        <strain evidence="3 4">Au29</strain>
    </source>
</reference>
<accession>A0ABX8TLK0</accession>
<dbReference type="Proteomes" id="UP000824334">
    <property type="component" value="Chromosome"/>
</dbReference>
<organism evidence="3 4">
    <name type="scientific">Brevundimonas nasdae</name>
    <dbReference type="NCBI Taxonomy" id="172043"/>
    <lineage>
        <taxon>Bacteria</taxon>
        <taxon>Pseudomonadati</taxon>
        <taxon>Pseudomonadota</taxon>
        <taxon>Alphaproteobacteria</taxon>
        <taxon>Caulobacterales</taxon>
        <taxon>Caulobacteraceae</taxon>
        <taxon>Brevundimonas</taxon>
    </lineage>
</organism>
<evidence type="ECO:0000259" key="2">
    <source>
        <dbReference type="Pfam" id="PF04239"/>
    </source>
</evidence>
<evidence type="ECO:0000313" key="4">
    <source>
        <dbReference type="Proteomes" id="UP000824334"/>
    </source>
</evidence>
<keyword evidence="1" id="KW-0472">Membrane</keyword>